<evidence type="ECO:0000256" key="4">
    <source>
        <dbReference type="ARBA" id="ARBA00022691"/>
    </source>
</evidence>
<evidence type="ECO:0000256" key="3">
    <source>
        <dbReference type="ARBA" id="ARBA00022679"/>
    </source>
</evidence>
<dbReference type="InterPro" id="IPR029063">
    <property type="entry name" value="SAM-dependent_MTases_sf"/>
</dbReference>
<evidence type="ECO:0000313" key="8">
    <source>
        <dbReference type="EMBL" id="KAF4133244.1"/>
    </source>
</evidence>
<proteinExistence type="inferred from homology"/>
<evidence type="ECO:0000313" key="9">
    <source>
        <dbReference type="Proteomes" id="UP000602510"/>
    </source>
</evidence>
<dbReference type="PANTHER" id="PTHR43836:SF2">
    <property type="entry name" value="CATECHOL O-METHYLTRANSFERASE 1-RELATED"/>
    <property type="match status" value="1"/>
</dbReference>
<evidence type="ECO:0000256" key="5">
    <source>
        <dbReference type="ARBA" id="ARBA00022939"/>
    </source>
</evidence>
<dbReference type="InterPro" id="IPR002935">
    <property type="entry name" value="SAM_O-MeTrfase"/>
</dbReference>
<name>A0A833VZV6_PHYIN</name>
<organism evidence="7 9">
    <name type="scientific">Phytophthora infestans</name>
    <name type="common">Potato late blight agent</name>
    <name type="synonym">Botrytis infestans</name>
    <dbReference type="NCBI Taxonomy" id="4787"/>
    <lineage>
        <taxon>Eukaryota</taxon>
        <taxon>Sar</taxon>
        <taxon>Stramenopiles</taxon>
        <taxon>Oomycota</taxon>
        <taxon>Peronosporomycetes</taxon>
        <taxon>Peronosporales</taxon>
        <taxon>Peronosporaceae</taxon>
        <taxon>Phytophthora</taxon>
    </lineage>
</organism>
<dbReference type="PROSITE" id="PS51682">
    <property type="entry name" value="SAM_OMT_I"/>
    <property type="match status" value="1"/>
</dbReference>
<gene>
    <name evidence="7" type="ORF">GN244_ATG12045</name>
    <name evidence="8" type="ORF">GN958_ATG17590</name>
</gene>
<dbReference type="GO" id="GO:0006584">
    <property type="term" value="P:catecholamine metabolic process"/>
    <property type="evidence" value="ECO:0007669"/>
    <property type="project" value="UniProtKB-KW"/>
</dbReference>
<dbReference type="GO" id="GO:0016206">
    <property type="term" value="F:catechol O-methyltransferase activity"/>
    <property type="evidence" value="ECO:0007669"/>
    <property type="project" value="UniProtKB-EC"/>
</dbReference>
<dbReference type="EMBL" id="WSZM01000288">
    <property type="protein sequence ID" value="KAF4035929.1"/>
    <property type="molecule type" value="Genomic_DNA"/>
</dbReference>
<reference evidence="7" key="1">
    <citation type="submission" date="2020-04" db="EMBL/GenBank/DDBJ databases">
        <title>Hybrid Assembly of Korean Phytophthora infestans isolates.</title>
        <authorList>
            <person name="Prokchorchik M."/>
            <person name="Lee Y."/>
            <person name="Seo J."/>
            <person name="Cho J.-H."/>
            <person name="Park Y.-E."/>
            <person name="Jang D.-C."/>
            <person name="Im J.-S."/>
            <person name="Choi J.-G."/>
            <person name="Park H.-J."/>
            <person name="Lee G.-B."/>
            <person name="Lee Y.-G."/>
            <person name="Hong S.-Y."/>
            <person name="Cho K."/>
            <person name="Sohn K.H."/>
        </authorList>
    </citation>
    <scope>NUCLEOTIDE SEQUENCE</scope>
    <source>
        <strain evidence="7">KR_1_A1</strain>
        <strain evidence="8">KR_2_A2</strain>
    </source>
</reference>
<dbReference type="SUPFAM" id="SSF53335">
    <property type="entry name" value="S-adenosyl-L-methionine-dependent methyltransferases"/>
    <property type="match status" value="1"/>
</dbReference>
<protein>
    <recommendedName>
        <fullName evidence="1">catechol O-methyltransferase</fullName>
        <ecNumber evidence="1">2.1.1.6</ecNumber>
    </recommendedName>
</protein>
<dbReference type="GO" id="GO:0032259">
    <property type="term" value="P:methylation"/>
    <property type="evidence" value="ECO:0007669"/>
    <property type="project" value="UniProtKB-KW"/>
</dbReference>
<accession>A0A833VZV6</accession>
<keyword evidence="9" id="KW-1185">Reference proteome</keyword>
<evidence type="ECO:0000313" key="7">
    <source>
        <dbReference type="EMBL" id="KAF4035929.1"/>
    </source>
</evidence>
<dbReference type="Proteomes" id="UP000704712">
    <property type="component" value="Unassembled WGS sequence"/>
</dbReference>
<keyword evidence="3 7" id="KW-0808">Transferase</keyword>
<dbReference type="Proteomes" id="UP000602510">
    <property type="component" value="Unassembled WGS sequence"/>
</dbReference>
<keyword evidence="2 7" id="KW-0489">Methyltransferase</keyword>
<comment type="similarity">
    <text evidence="6">Belongs to the class I-like SAM-binding methyltransferase superfamily. Cation-dependent O-methyltransferase family.</text>
</comment>
<dbReference type="EMBL" id="JAACNO010002426">
    <property type="protein sequence ID" value="KAF4133244.1"/>
    <property type="molecule type" value="Genomic_DNA"/>
</dbReference>
<sequence length="134" mass="14400">MSSFSMFESVTFTITKAVTPLLSGRCSASTSAACFEFIKQNATRNDPASVVAAIDTFAANNTMMNVGATKGAIIDAKNRQKTPRAMAEIGAYTGYSAVRFANTQREAAKAAGVDSHYYSFEYSPEFAARVREVP</sequence>
<evidence type="ECO:0000256" key="6">
    <source>
        <dbReference type="ARBA" id="ARBA00023453"/>
    </source>
</evidence>
<keyword evidence="5" id="KW-0128">Catecholamine metabolism</keyword>
<evidence type="ECO:0000256" key="1">
    <source>
        <dbReference type="ARBA" id="ARBA00012880"/>
    </source>
</evidence>
<dbReference type="Gene3D" id="3.40.50.150">
    <property type="entry name" value="Vaccinia Virus protein VP39"/>
    <property type="match status" value="1"/>
</dbReference>
<evidence type="ECO:0000256" key="2">
    <source>
        <dbReference type="ARBA" id="ARBA00022603"/>
    </source>
</evidence>
<keyword evidence="4" id="KW-0949">S-adenosyl-L-methionine</keyword>
<dbReference type="PANTHER" id="PTHR43836">
    <property type="entry name" value="CATECHOL O-METHYLTRANSFERASE 1-RELATED"/>
    <property type="match status" value="1"/>
</dbReference>
<dbReference type="AlphaFoldDB" id="A0A833VZV6"/>
<dbReference type="EC" id="2.1.1.6" evidence="1"/>
<comment type="caution">
    <text evidence="7">The sequence shown here is derived from an EMBL/GenBank/DDBJ whole genome shotgun (WGS) entry which is preliminary data.</text>
</comment>